<gene>
    <name evidence="2" type="ORF">DPV87_02955</name>
</gene>
<protein>
    <submittedName>
        <fullName evidence="2">Excinuclease ABC subunit A</fullName>
    </submittedName>
</protein>
<evidence type="ECO:0000313" key="3">
    <source>
        <dbReference type="Proteomes" id="UP000253910"/>
    </source>
</evidence>
<dbReference type="EMBL" id="QEPW01000004">
    <property type="protein sequence ID" value="RDE95045.1"/>
    <property type="molecule type" value="Genomic_DNA"/>
</dbReference>
<reference evidence="2 3" key="1">
    <citation type="submission" date="2018-05" db="EMBL/GenBank/DDBJ databases">
        <title>Draft Genome Sequences for a Diverse set of 7 Haemophilus Species.</title>
        <authorList>
            <person name="Nichols M."/>
            <person name="Topaz N."/>
            <person name="Wang X."/>
            <person name="Wang X."/>
            <person name="Boxrud D."/>
        </authorList>
    </citation>
    <scope>NUCLEOTIDE SEQUENCE [LARGE SCALE GENOMIC DNA]</scope>
    <source>
        <strain evidence="2 3">C2008001710</strain>
    </source>
</reference>
<organism evidence="2 3">
    <name type="scientific">Haemophilus parainfluenzae</name>
    <dbReference type="NCBI Taxonomy" id="729"/>
    <lineage>
        <taxon>Bacteria</taxon>
        <taxon>Pseudomonadati</taxon>
        <taxon>Pseudomonadota</taxon>
        <taxon>Gammaproteobacteria</taxon>
        <taxon>Pasteurellales</taxon>
        <taxon>Pasteurellaceae</taxon>
        <taxon>Haemophilus</taxon>
    </lineage>
</organism>
<evidence type="ECO:0000256" key="1">
    <source>
        <dbReference type="SAM" id="SignalP"/>
    </source>
</evidence>
<dbReference type="AlphaFoldDB" id="A0A369Z1I1"/>
<proteinExistence type="predicted"/>
<keyword evidence="1" id="KW-0732">Signal</keyword>
<dbReference type="Proteomes" id="UP000253910">
    <property type="component" value="Unassembled WGS sequence"/>
</dbReference>
<comment type="caution">
    <text evidence="2">The sequence shown here is derived from an EMBL/GenBank/DDBJ whole genome shotgun (WGS) entry which is preliminary data.</text>
</comment>
<name>A0A369Z1I1_HAEPA</name>
<accession>A0A369Z1I1</accession>
<evidence type="ECO:0000313" key="2">
    <source>
        <dbReference type="EMBL" id="RDE95045.1"/>
    </source>
</evidence>
<feature type="chain" id="PRO_5016579471" evidence="1">
    <location>
        <begin position="23"/>
        <end position="141"/>
    </location>
</feature>
<dbReference type="RefSeq" id="WP_111315058.1">
    <property type="nucleotide sequence ID" value="NZ_QEPW01000004.1"/>
</dbReference>
<feature type="signal peptide" evidence="1">
    <location>
        <begin position="1"/>
        <end position="22"/>
    </location>
</feature>
<dbReference type="PROSITE" id="PS51257">
    <property type="entry name" value="PROKAR_LIPOPROTEIN"/>
    <property type="match status" value="1"/>
</dbReference>
<sequence>MKLVSKLSIVAAAMLMAACAPRDTTHYYSIQDALNSPEAKEIVDPSVKLYFGKSAPGKVVKAGVVSNKKTNAANKTDEKSCQWAFLSTVKQFQDRAKSQGASKVGNIVSYYKKHTFQSSTQYECHAGNLMSGVALKGDIVK</sequence>